<name>A0A835RHR7_VANPL</name>
<dbReference type="PANTHER" id="PTHR34268">
    <property type="entry name" value="OS01G0321850 PROTEIN"/>
    <property type="match status" value="1"/>
</dbReference>
<dbReference type="EMBL" id="JADCNL010000002">
    <property type="protein sequence ID" value="KAG0492366.1"/>
    <property type="molecule type" value="Genomic_DNA"/>
</dbReference>
<comment type="caution">
    <text evidence="1">The sequence shown here is derived from an EMBL/GenBank/DDBJ whole genome shotgun (WGS) entry which is preliminary data.</text>
</comment>
<protein>
    <submittedName>
        <fullName evidence="1">Uncharacterized protein</fullName>
    </submittedName>
</protein>
<keyword evidence="2" id="KW-1185">Reference proteome</keyword>
<organism evidence="1 2">
    <name type="scientific">Vanilla planifolia</name>
    <name type="common">Vanilla</name>
    <dbReference type="NCBI Taxonomy" id="51239"/>
    <lineage>
        <taxon>Eukaryota</taxon>
        <taxon>Viridiplantae</taxon>
        <taxon>Streptophyta</taxon>
        <taxon>Embryophyta</taxon>
        <taxon>Tracheophyta</taxon>
        <taxon>Spermatophyta</taxon>
        <taxon>Magnoliopsida</taxon>
        <taxon>Liliopsida</taxon>
        <taxon>Asparagales</taxon>
        <taxon>Orchidaceae</taxon>
        <taxon>Vanilloideae</taxon>
        <taxon>Vanilleae</taxon>
        <taxon>Vanilla</taxon>
    </lineage>
</organism>
<evidence type="ECO:0000313" key="2">
    <source>
        <dbReference type="Proteomes" id="UP000636800"/>
    </source>
</evidence>
<gene>
    <name evidence="1" type="ORF">HPP92_005764</name>
</gene>
<dbReference type="AlphaFoldDB" id="A0A835RHR7"/>
<dbReference type="Proteomes" id="UP000636800">
    <property type="component" value="Chromosome 2"/>
</dbReference>
<evidence type="ECO:0000313" key="1">
    <source>
        <dbReference type="EMBL" id="KAG0492366.1"/>
    </source>
</evidence>
<accession>A0A835RHR7</accession>
<reference evidence="1 2" key="1">
    <citation type="journal article" date="2020" name="Nat. Food">
        <title>A phased Vanilla planifolia genome enables genetic improvement of flavour and production.</title>
        <authorList>
            <person name="Hasing T."/>
            <person name="Tang H."/>
            <person name="Brym M."/>
            <person name="Khazi F."/>
            <person name="Huang T."/>
            <person name="Chambers A.H."/>
        </authorList>
    </citation>
    <scope>NUCLEOTIDE SEQUENCE [LARGE SCALE GENOMIC DNA]</scope>
    <source>
        <tissue evidence="1">Leaf</tissue>
    </source>
</reference>
<proteinExistence type="predicted"/>
<sequence length="76" mass="8405">MEDFFFTWELSQGLKKIGAFVTVQALVYLVLSKSSNIFSSSSRFRTMDALAAPPTAFQRMLDVLSESPPTADALLL</sequence>
<dbReference type="PANTHER" id="PTHR34268:SF8">
    <property type="entry name" value="FAE DOMAIN-CONTAINING PROTEIN"/>
    <property type="match status" value="1"/>
</dbReference>